<dbReference type="AlphaFoldDB" id="A0A8H5FUR2"/>
<evidence type="ECO:0000313" key="2">
    <source>
        <dbReference type="EMBL" id="KAF5349739.1"/>
    </source>
</evidence>
<proteinExistence type="predicted"/>
<name>A0A8H5FUR2_9AGAR</name>
<keyword evidence="3" id="KW-1185">Reference proteome</keyword>
<feature type="compositionally biased region" description="Low complexity" evidence="1">
    <location>
        <begin position="287"/>
        <end position="302"/>
    </location>
</feature>
<feature type="region of interest" description="Disordered" evidence="1">
    <location>
        <begin position="287"/>
        <end position="308"/>
    </location>
</feature>
<gene>
    <name evidence="2" type="ORF">D9756_008895</name>
</gene>
<dbReference type="Proteomes" id="UP000559027">
    <property type="component" value="Unassembled WGS sequence"/>
</dbReference>
<organism evidence="2 3">
    <name type="scientific">Leucocoprinus leucothites</name>
    <dbReference type="NCBI Taxonomy" id="201217"/>
    <lineage>
        <taxon>Eukaryota</taxon>
        <taxon>Fungi</taxon>
        <taxon>Dikarya</taxon>
        <taxon>Basidiomycota</taxon>
        <taxon>Agaricomycotina</taxon>
        <taxon>Agaricomycetes</taxon>
        <taxon>Agaricomycetidae</taxon>
        <taxon>Agaricales</taxon>
        <taxon>Agaricineae</taxon>
        <taxon>Agaricaceae</taxon>
        <taxon>Leucocoprinus</taxon>
    </lineage>
</organism>
<reference evidence="2 3" key="1">
    <citation type="journal article" date="2020" name="ISME J.">
        <title>Uncovering the hidden diversity of litter-decomposition mechanisms in mushroom-forming fungi.</title>
        <authorList>
            <person name="Floudas D."/>
            <person name="Bentzer J."/>
            <person name="Ahren D."/>
            <person name="Johansson T."/>
            <person name="Persson P."/>
            <person name="Tunlid A."/>
        </authorList>
    </citation>
    <scope>NUCLEOTIDE SEQUENCE [LARGE SCALE GENOMIC DNA]</scope>
    <source>
        <strain evidence="2 3">CBS 146.42</strain>
    </source>
</reference>
<dbReference type="OrthoDB" id="3351939at2759"/>
<evidence type="ECO:0000256" key="1">
    <source>
        <dbReference type="SAM" id="MobiDB-lite"/>
    </source>
</evidence>
<comment type="caution">
    <text evidence="2">The sequence shown here is derived from an EMBL/GenBank/DDBJ whole genome shotgun (WGS) entry which is preliminary data.</text>
</comment>
<accession>A0A8H5FUR2</accession>
<evidence type="ECO:0000313" key="3">
    <source>
        <dbReference type="Proteomes" id="UP000559027"/>
    </source>
</evidence>
<protein>
    <submittedName>
        <fullName evidence="2">Uncharacterized protein</fullName>
    </submittedName>
</protein>
<dbReference type="EMBL" id="JAACJO010000016">
    <property type="protein sequence ID" value="KAF5349739.1"/>
    <property type="molecule type" value="Genomic_DNA"/>
</dbReference>
<sequence length="320" mass="36385">MLEYIRLDTIRPLDTSPALPPLGDTNDDDDDDNHHRYRTISLPHLRDFIISAKAPTITAILSPMSLAPTTRLQLSCASFDDLCTFFPRGLPFQVPINYLQIEGLRFARHASRFLRSNARPWSEELQDMQFTLDSVSCIATPFLSSLPIILNLSQITFLEFNTGVLLDLSLPSLQTFLSHTHSVHTLRIAFNVLQDLLTILMAHPQSSQNPILLPHLTTLSFSRPGDLWWHFSDHWLRSITHCVKSRKSHGCPLKRLEFIKCHGATMPAMRELQALVPEIVICEPFQQQQPPNPQQHPQQQQQWDVSRTRPVGGALFTGSF</sequence>